<dbReference type="EMBL" id="VBAN01000004">
    <property type="protein sequence ID" value="TMI85530.1"/>
    <property type="molecule type" value="Genomic_DNA"/>
</dbReference>
<name>A0A537JPW2_9BACT</name>
<dbReference type="SUPFAM" id="SSF50249">
    <property type="entry name" value="Nucleic acid-binding proteins"/>
    <property type="match status" value="1"/>
</dbReference>
<gene>
    <name evidence="2" type="ORF">E6H03_00150</name>
</gene>
<feature type="domain" description="S1 motif" evidence="1">
    <location>
        <begin position="25"/>
        <end position="84"/>
    </location>
</feature>
<dbReference type="GO" id="GO:0003676">
    <property type="term" value="F:nucleic acid binding"/>
    <property type="evidence" value="ECO:0007669"/>
    <property type="project" value="InterPro"/>
</dbReference>
<evidence type="ECO:0000259" key="1">
    <source>
        <dbReference type="PROSITE" id="PS50126"/>
    </source>
</evidence>
<dbReference type="InterPro" id="IPR003029">
    <property type="entry name" value="S1_domain"/>
</dbReference>
<protein>
    <submittedName>
        <fullName evidence="2">S1 RNA-binding domain-containing protein</fullName>
    </submittedName>
</protein>
<dbReference type="Proteomes" id="UP000318093">
    <property type="component" value="Unassembled WGS sequence"/>
</dbReference>
<organism evidence="2 3">
    <name type="scientific">Candidatus Segetimicrobium genomatis</name>
    <dbReference type="NCBI Taxonomy" id="2569760"/>
    <lineage>
        <taxon>Bacteria</taxon>
        <taxon>Bacillati</taxon>
        <taxon>Candidatus Sysuimicrobiota</taxon>
        <taxon>Candidatus Sysuimicrobiia</taxon>
        <taxon>Candidatus Sysuimicrobiales</taxon>
        <taxon>Candidatus Segetimicrobiaceae</taxon>
        <taxon>Candidatus Segetimicrobium</taxon>
    </lineage>
</organism>
<dbReference type="InterPro" id="IPR012340">
    <property type="entry name" value="NA-bd_OB-fold"/>
</dbReference>
<evidence type="ECO:0000313" key="2">
    <source>
        <dbReference type="EMBL" id="TMI85530.1"/>
    </source>
</evidence>
<dbReference type="Pfam" id="PF00575">
    <property type="entry name" value="S1"/>
    <property type="match status" value="1"/>
</dbReference>
<dbReference type="AlphaFoldDB" id="A0A537JPW2"/>
<dbReference type="CDD" id="cd05687">
    <property type="entry name" value="S1_RPS1_repeat_ec1_hs1"/>
    <property type="match status" value="1"/>
</dbReference>
<dbReference type="SMART" id="SM00316">
    <property type="entry name" value="S1"/>
    <property type="match status" value="1"/>
</dbReference>
<dbReference type="Gene3D" id="2.40.50.140">
    <property type="entry name" value="Nucleic acid-binding proteins"/>
    <property type="match status" value="1"/>
</dbReference>
<comment type="caution">
    <text evidence="2">The sequence shown here is derived from an EMBL/GenBank/DDBJ whole genome shotgun (WGS) entry which is preliminary data.</text>
</comment>
<sequence length="84" mass="8978">MPEEKTAAPQGEDMDISRMPALAERQIVQGIVVRVDSDGVLVDVGAKSEGFIPPKELSARGDVVEGIAVGDRIDVYVLKVEGEE</sequence>
<feature type="non-terminal residue" evidence="2">
    <location>
        <position position="84"/>
    </location>
</feature>
<proteinExistence type="predicted"/>
<reference evidence="2 3" key="1">
    <citation type="journal article" date="2019" name="Nat. Microbiol.">
        <title>Mediterranean grassland soil C-N compound turnover is dependent on rainfall and depth, and is mediated by genomically divergent microorganisms.</title>
        <authorList>
            <person name="Diamond S."/>
            <person name="Andeer P.F."/>
            <person name="Li Z."/>
            <person name="Crits-Christoph A."/>
            <person name="Burstein D."/>
            <person name="Anantharaman K."/>
            <person name="Lane K.R."/>
            <person name="Thomas B.C."/>
            <person name="Pan C."/>
            <person name="Northen T.R."/>
            <person name="Banfield J.F."/>
        </authorList>
    </citation>
    <scope>NUCLEOTIDE SEQUENCE [LARGE SCALE GENOMIC DNA]</scope>
    <source>
        <strain evidence="2">NP_6</strain>
    </source>
</reference>
<accession>A0A537JPW2</accession>
<dbReference type="PROSITE" id="PS50126">
    <property type="entry name" value="S1"/>
    <property type="match status" value="1"/>
</dbReference>
<evidence type="ECO:0000313" key="3">
    <source>
        <dbReference type="Proteomes" id="UP000318093"/>
    </source>
</evidence>